<sequence>MIIGEELKILTQKIGVEELLDKILKMYFKEMREKCLHDVEKEYQESRKSLERILDDDQKAGLKTIEELYEENYKYCISFGFKKGLYSGFEQYFMEESTKSPFDEYVHDNLLTMPNMRKHRKYYERKTRTNEIFERIQKSLKEHDSEQMTTFFCTFGEKELGVLRYSFYMGYRYALDIVEEIDLLGTVKITEKILYTEYKLGFTMTRKEREKQEKHLMKEIE</sequence>
<dbReference type="EMBL" id="JACOPF010000001">
    <property type="protein sequence ID" value="MBC5688682.1"/>
    <property type="molecule type" value="Genomic_DNA"/>
</dbReference>
<proteinExistence type="predicted"/>
<evidence type="ECO:0000313" key="2">
    <source>
        <dbReference type="Proteomes" id="UP000652477"/>
    </source>
</evidence>
<evidence type="ECO:0000313" key="1">
    <source>
        <dbReference type="EMBL" id="MBC5688682.1"/>
    </source>
</evidence>
<gene>
    <name evidence="1" type="ORF">H8S37_07020</name>
</gene>
<name>A0A923RRT2_9FIRM</name>
<accession>A0A923RRT2</accession>
<dbReference type="Proteomes" id="UP000652477">
    <property type="component" value="Unassembled WGS sequence"/>
</dbReference>
<protein>
    <submittedName>
        <fullName evidence="1">Uncharacterized protein</fullName>
    </submittedName>
</protein>
<keyword evidence="2" id="KW-1185">Reference proteome</keyword>
<dbReference type="RefSeq" id="WP_186875282.1">
    <property type="nucleotide sequence ID" value="NZ_JACOPF010000001.1"/>
</dbReference>
<comment type="caution">
    <text evidence="1">The sequence shown here is derived from an EMBL/GenBank/DDBJ whole genome shotgun (WGS) entry which is preliminary data.</text>
</comment>
<reference evidence="1" key="1">
    <citation type="submission" date="2020-08" db="EMBL/GenBank/DDBJ databases">
        <title>Genome public.</title>
        <authorList>
            <person name="Liu C."/>
            <person name="Sun Q."/>
        </authorList>
    </citation>
    <scope>NUCLEOTIDE SEQUENCE</scope>
    <source>
        <strain evidence="1">NSJ-55</strain>
    </source>
</reference>
<organism evidence="1 2">
    <name type="scientific">Mediterraneibacter hominis</name>
    <dbReference type="NCBI Taxonomy" id="2763054"/>
    <lineage>
        <taxon>Bacteria</taxon>
        <taxon>Bacillati</taxon>
        <taxon>Bacillota</taxon>
        <taxon>Clostridia</taxon>
        <taxon>Lachnospirales</taxon>
        <taxon>Lachnospiraceae</taxon>
        <taxon>Mediterraneibacter</taxon>
    </lineage>
</organism>
<dbReference type="AlphaFoldDB" id="A0A923RRT2"/>